<reference evidence="2 3" key="1">
    <citation type="submission" date="2024-02" db="EMBL/GenBank/DDBJ databases">
        <title>De novo assembly and annotation of 12 fungi associated with fruit tree decline syndrome in Ontario, Canada.</title>
        <authorList>
            <person name="Sulman M."/>
            <person name="Ellouze W."/>
            <person name="Ilyukhin E."/>
        </authorList>
    </citation>
    <scope>NUCLEOTIDE SEQUENCE [LARGE SCALE GENOMIC DNA]</scope>
    <source>
        <strain evidence="2 3">M42-189</strain>
    </source>
</reference>
<proteinExistence type="inferred from homology"/>
<evidence type="ECO:0000313" key="3">
    <source>
        <dbReference type="Proteomes" id="UP001521785"/>
    </source>
</evidence>
<dbReference type="Proteomes" id="UP001521785">
    <property type="component" value="Unassembled WGS sequence"/>
</dbReference>
<accession>A0ABR3RIM0</accession>
<dbReference type="PANTHER" id="PTHR16166:SF93">
    <property type="entry name" value="INTERMEMBRANE LIPID TRANSFER PROTEIN VPS13"/>
    <property type="match status" value="1"/>
</dbReference>
<dbReference type="PANTHER" id="PTHR16166">
    <property type="entry name" value="VACUOLAR PROTEIN SORTING-ASSOCIATED PROTEIN VPS13"/>
    <property type="match status" value="1"/>
</dbReference>
<dbReference type="InterPro" id="IPR026847">
    <property type="entry name" value="VPS13"/>
</dbReference>
<dbReference type="EMBL" id="JAKJXO020000006">
    <property type="protein sequence ID" value="KAL1603747.1"/>
    <property type="molecule type" value="Genomic_DNA"/>
</dbReference>
<sequence>MTDFDRYQTRPVTITNERWDPLTGLGSSGFSTIKGMVTSAGDMVVSPYSAVQKAAPEDSAAKTTGKAIANFGKSFGKFNGRLFHGAIIDLPLAAAEGLRAVPKLYGEEVQSHREIKDAASGFSVGGKNFVQGMSDGISGLFMKPMQGMKEEGALGFAKGTGKGVLGLATKTTSAAIGIVAYPGQGISKSVTAPFKSTTRKTIMSQRLAEGEHTSSSEASKIADVLRSFEELVVHSTKGKAAIEVSGYFV</sequence>
<comment type="similarity">
    <text evidence="1">Belongs to the VPS13 family.</text>
</comment>
<evidence type="ECO:0000313" key="2">
    <source>
        <dbReference type="EMBL" id="KAL1603747.1"/>
    </source>
</evidence>
<keyword evidence="3" id="KW-1185">Reference proteome</keyword>
<comment type="caution">
    <text evidence="2">The sequence shown here is derived from an EMBL/GenBank/DDBJ whole genome shotgun (WGS) entry which is preliminary data.</text>
</comment>
<organism evidence="2 3">
    <name type="scientific">Paraconiothyrium brasiliense</name>
    <dbReference type="NCBI Taxonomy" id="300254"/>
    <lineage>
        <taxon>Eukaryota</taxon>
        <taxon>Fungi</taxon>
        <taxon>Dikarya</taxon>
        <taxon>Ascomycota</taxon>
        <taxon>Pezizomycotina</taxon>
        <taxon>Dothideomycetes</taxon>
        <taxon>Pleosporomycetidae</taxon>
        <taxon>Pleosporales</taxon>
        <taxon>Massarineae</taxon>
        <taxon>Didymosphaeriaceae</taxon>
        <taxon>Paraconiothyrium</taxon>
    </lineage>
</organism>
<evidence type="ECO:0000256" key="1">
    <source>
        <dbReference type="ARBA" id="ARBA00006545"/>
    </source>
</evidence>
<name>A0ABR3RIM0_9PLEO</name>
<protein>
    <submittedName>
        <fullName evidence="2">Uncharacterized protein</fullName>
    </submittedName>
</protein>
<gene>
    <name evidence="2" type="ORF">SLS60_005337</name>
</gene>